<dbReference type="FunFam" id="3.30.160.60:FF:000145">
    <property type="entry name" value="Zinc finger protein 574"/>
    <property type="match status" value="1"/>
</dbReference>
<dbReference type="SMART" id="SM00355">
    <property type="entry name" value="ZnF_C2H2"/>
    <property type="match status" value="10"/>
</dbReference>
<feature type="domain" description="C2H2-type" evidence="10">
    <location>
        <begin position="399"/>
        <end position="427"/>
    </location>
</feature>
<feature type="domain" description="C2H2-type" evidence="10">
    <location>
        <begin position="456"/>
        <end position="483"/>
    </location>
</feature>
<keyword evidence="5 9" id="KW-0863">Zinc-finger</keyword>
<feature type="domain" description="C2H2-type" evidence="10">
    <location>
        <begin position="344"/>
        <end position="371"/>
    </location>
</feature>
<dbReference type="FunFam" id="3.30.160.60:FF:000614">
    <property type="entry name" value="Zinc finger protein 142"/>
    <property type="match status" value="1"/>
</dbReference>
<feature type="domain" description="C2H2-type" evidence="10">
    <location>
        <begin position="316"/>
        <end position="344"/>
    </location>
</feature>
<comment type="similarity">
    <text evidence="2">Belongs to the hunchback C2H2-type zinc-finger protein family.</text>
</comment>
<comment type="caution">
    <text evidence="11">The sequence shown here is derived from an EMBL/GenBank/DDBJ whole genome shotgun (WGS) entry which is preliminary data.</text>
</comment>
<protein>
    <recommendedName>
        <fullName evidence="10">C2H2-type domain-containing protein</fullName>
    </recommendedName>
</protein>
<dbReference type="InterPro" id="IPR012934">
    <property type="entry name" value="Znf_AD"/>
</dbReference>
<keyword evidence="4" id="KW-0677">Repeat</keyword>
<feature type="domain" description="C2H2-type" evidence="10">
    <location>
        <begin position="287"/>
        <end position="315"/>
    </location>
</feature>
<dbReference type="InterPro" id="IPR013087">
    <property type="entry name" value="Znf_C2H2_type"/>
</dbReference>
<proteinExistence type="inferred from homology"/>
<evidence type="ECO:0000313" key="12">
    <source>
        <dbReference type="Proteomes" id="UP001497472"/>
    </source>
</evidence>
<organism evidence="11 12">
    <name type="scientific">Leptosia nina</name>
    <dbReference type="NCBI Taxonomy" id="320188"/>
    <lineage>
        <taxon>Eukaryota</taxon>
        <taxon>Metazoa</taxon>
        <taxon>Ecdysozoa</taxon>
        <taxon>Arthropoda</taxon>
        <taxon>Hexapoda</taxon>
        <taxon>Insecta</taxon>
        <taxon>Pterygota</taxon>
        <taxon>Neoptera</taxon>
        <taxon>Endopterygota</taxon>
        <taxon>Lepidoptera</taxon>
        <taxon>Glossata</taxon>
        <taxon>Ditrysia</taxon>
        <taxon>Papilionoidea</taxon>
        <taxon>Pieridae</taxon>
        <taxon>Pierinae</taxon>
        <taxon>Leptosia</taxon>
    </lineage>
</organism>
<evidence type="ECO:0000259" key="10">
    <source>
        <dbReference type="PROSITE" id="PS50157"/>
    </source>
</evidence>
<gene>
    <name evidence="11" type="ORF">LNINA_LOCUS9425</name>
</gene>
<evidence type="ECO:0000256" key="7">
    <source>
        <dbReference type="ARBA" id="ARBA00023125"/>
    </source>
</evidence>
<evidence type="ECO:0000256" key="9">
    <source>
        <dbReference type="PROSITE-ProRule" id="PRU00042"/>
    </source>
</evidence>
<dbReference type="PROSITE" id="PS00028">
    <property type="entry name" value="ZINC_FINGER_C2H2_1"/>
    <property type="match status" value="8"/>
</dbReference>
<keyword evidence="6" id="KW-0862">Zinc</keyword>
<evidence type="ECO:0000313" key="11">
    <source>
        <dbReference type="EMBL" id="CAK1550187.1"/>
    </source>
</evidence>
<dbReference type="GO" id="GO:0005634">
    <property type="term" value="C:nucleus"/>
    <property type="evidence" value="ECO:0007669"/>
    <property type="project" value="UniProtKB-SubCell"/>
</dbReference>
<evidence type="ECO:0000256" key="5">
    <source>
        <dbReference type="ARBA" id="ARBA00022771"/>
    </source>
</evidence>
<evidence type="ECO:0000256" key="1">
    <source>
        <dbReference type="ARBA" id="ARBA00004123"/>
    </source>
</evidence>
<sequence>MTTDKVFILEKDLCRCCHGEGTFESLSASDKCTSYNTMLKECFNIEITALIDYASASTFNICPQCVVQLKAADLFKKQVLNCEERFYELYRRLSPDDAFEDTKVKAELEPIQFDHEYNKQNEGDHNTTDFKGESEDEINLNSLKKVKKKCNYKKKNQLKTEDLDVADNPEKNIEGIKNIIKLIVTLSTATPFRWHCNKFRCFHCDQLFNKMSELKQHNYEHYNVNSQQCVNNAKVKFEITDLSCKICPKSMATLDDFLDHAVIAHNQKYDVAIRDSIFAYRITDTQTACPECDHIFSFFGNLLSHLYKTHVKSGPFLCDACGKGFLTKFLLRNHLKSAHSDTMYNCKQCSQTFKTYGAYSYHIQSHKGLYACPQCPEKFSSFYLRKRHLGLVHDKSLLLTCELCSKTFVKYNCLKLHQMSSHHNDKPISCDLCDYKCVNKSYLNRHMLKHSNIRPFQCHICAKSFYRKEHLENHVRTHTNDKRYACKECEKRFVQSAALKTHVRVHHPNVDT</sequence>
<reference evidence="11 12" key="1">
    <citation type="submission" date="2023-11" db="EMBL/GenBank/DDBJ databases">
        <authorList>
            <person name="Okamura Y."/>
        </authorList>
    </citation>
    <scope>NUCLEOTIDE SEQUENCE [LARGE SCALE GENOMIC DNA]</scope>
</reference>
<dbReference type="PANTHER" id="PTHR24379:SF121">
    <property type="entry name" value="C2H2-TYPE DOMAIN-CONTAINING PROTEIN"/>
    <property type="match status" value="1"/>
</dbReference>
<keyword evidence="12" id="KW-1185">Reference proteome</keyword>
<dbReference type="PROSITE" id="PS50157">
    <property type="entry name" value="ZINC_FINGER_C2H2_2"/>
    <property type="match status" value="8"/>
</dbReference>
<dbReference type="GO" id="GO:0003677">
    <property type="term" value="F:DNA binding"/>
    <property type="evidence" value="ECO:0007669"/>
    <property type="project" value="UniProtKB-KW"/>
</dbReference>
<dbReference type="Proteomes" id="UP001497472">
    <property type="component" value="Unassembled WGS sequence"/>
</dbReference>
<dbReference type="EMBL" id="CAVLEF010000080">
    <property type="protein sequence ID" value="CAK1550187.1"/>
    <property type="molecule type" value="Genomic_DNA"/>
</dbReference>
<keyword evidence="7" id="KW-0238">DNA-binding</keyword>
<dbReference type="SMART" id="SM00868">
    <property type="entry name" value="zf-AD"/>
    <property type="match status" value="1"/>
</dbReference>
<feature type="domain" description="C2H2-type" evidence="10">
    <location>
        <begin position="428"/>
        <end position="455"/>
    </location>
</feature>
<dbReference type="AlphaFoldDB" id="A0AAV1JP16"/>
<dbReference type="Gene3D" id="3.30.160.60">
    <property type="entry name" value="Classic Zinc Finger"/>
    <property type="match status" value="5"/>
</dbReference>
<dbReference type="SUPFAM" id="SSF57667">
    <property type="entry name" value="beta-beta-alpha zinc fingers"/>
    <property type="match status" value="4"/>
</dbReference>
<evidence type="ECO:0000256" key="6">
    <source>
        <dbReference type="ARBA" id="ARBA00022833"/>
    </source>
</evidence>
<keyword evidence="8" id="KW-0539">Nucleus</keyword>
<name>A0AAV1JP16_9NEOP</name>
<feature type="domain" description="C2H2-type" evidence="10">
    <location>
        <begin position="199"/>
        <end position="226"/>
    </location>
</feature>
<accession>A0AAV1JP16</accession>
<evidence type="ECO:0000256" key="4">
    <source>
        <dbReference type="ARBA" id="ARBA00022737"/>
    </source>
</evidence>
<keyword evidence="3" id="KW-0479">Metal-binding</keyword>
<evidence type="ECO:0000256" key="8">
    <source>
        <dbReference type="ARBA" id="ARBA00023242"/>
    </source>
</evidence>
<comment type="subcellular location">
    <subcellularLocation>
        <location evidence="1">Nucleus</location>
    </subcellularLocation>
</comment>
<dbReference type="Pfam" id="PF00096">
    <property type="entry name" value="zf-C2H2"/>
    <property type="match status" value="3"/>
</dbReference>
<dbReference type="InterPro" id="IPR036236">
    <property type="entry name" value="Znf_C2H2_sf"/>
</dbReference>
<dbReference type="PANTHER" id="PTHR24379">
    <property type="entry name" value="KRAB AND ZINC FINGER DOMAIN-CONTAINING"/>
    <property type="match status" value="1"/>
</dbReference>
<evidence type="ECO:0000256" key="2">
    <source>
        <dbReference type="ARBA" id="ARBA00007746"/>
    </source>
</evidence>
<evidence type="ECO:0000256" key="3">
    <source>
        <dbReference type="ARBA" id="ARBA00022723"/>
    </source>
</evidence>
<dbReference type="FunFam" id="3.30.160.60:FF:000624">
    <property type="entry name" value="zinc finger protein 697"/>
    <property type="match status" value="1"/>
</dbReference>
<dbReference type="GO" id="GO:0008270">
    <property type="term" value="F:zinc ion binding"/>
    <property type="evidence" value="ECO:0007669"/>
    <property type="project" value="UniProtKB-KW"/>
</dbReference>
<feature type="domain" description="C2H2-type" evidence="10">
    <location>
        <begin position="484"/>
        <end position="506"/>
    </location>
</feature>